<reference evidence="1" key="1">
    <citation type="submission" date="2015-12" db="EMBL/GenBank/DDBJ databases">
        <title>De novo transcriptome assembly of four potential Pierce s Disease insect vectors from Arizona vineyards.</title>
        <authorList>
            <person name="Tassone E.E."/>
        </authorList>
    </citation>
    <scope>NUCLEOTIDE SEQUENCE</scope>
</reference>
<feature type="non-terminal residue" evidence="1">
    <location>
        <position position="154"/>
    </location>
</feature>
<gene>
    <name evidence="1" type="ORF">g.7279</name>
</gene>
<dbReference type="AlphaFoldDB" id="A0A1B6CSQ6"/>
<organism evidence="1">
    <name type="scientific">Clastoptera arizonana</name>
    <name type="common">Arizona spittle bug</name>
    <dbReference type="NCBI Taxonomy" id="38151"/>
    <lineage>
        <taxon>Eukaryota</taxon>
        <taxon>Metazoa</taxon>
        <taxon>Ecdysozoa</taxon>
        <taxon>Arthropoda</taxon>
        <taxon>Hexapoda</taxon>
        <taxon>Insecta</taxon>
        <taxon>Pterygota</taxon>
        <taxon>Neoptera</taxon>
        <taxon>Paraneoptera</taxon>
        <taxon>Hemiptera</taxon>
        <taxon>Auchenorrhyncha</taxon>
        <taxon>Cercopoidea</taxon>
        <taxon>Clastopteridae</taxon>
        <taxon>Clastoptera</taxon>
    </lineage>
</organism>
<sequence length="154" mass="17850">MVFVDFFQSDDVIHRIIENRVKSPRGGDFAQVVIVNHVSDRFLSYEPPQLDQMHGVDPVIIQLLCQQVDVERPRVEEPQFRGRDPVAVVPDEHRGQSGLSFQLFQQSRHFFLRVTVQLVEHVLLREREIRDLLRVRHEQLGEAGTAAQIGLLHE</sequence>
<evidence type="ECO:0000313" key="1">
    <source>
        <dbReference type="EMBL" id="JAS16546.1"/>
    </source>
</evidence>
<dbReference type="EMBL" id="GEDC01020752">
    <property type="protein sequence ID" value="JAS16546.1"/>
    <property type="molecule type" value="Transcribed_RNA"/>
</dbReference>
<proteinExistence type="predicted"/>
<protein>
    <submittedName>
        <fullName evidence="1">Uncharacterized protein</fullName>
    </submittedName>
</protein>
<accession>A0A1B6CSQ6</accession>
<name>A0A1B6CSQ6_9HEMI</name>